<name>A0A9D3MYF0_ANGAN</name>
<feature type="region of interest" description="Disordered" evidence="1">
    <location>
        <begin position="107"/>
        <end position="504"/>
    </location>
</feature>
<dbReference type="GO" id="GO:0035861">
    <property type="term" value="C:site of double-strand break"/>
    <property type="evidence" value="ECO:0007669"/>
    <property type="project" value="TreeGrafter"/>
</dbReference>
<dbReference type="GO" id="GO:0008408">
    <property type="term" value="F:3'-5' exonuclease activity"/>
    <property type="evidence" value="ECO:0007669"/>
    <property type="project" value="InterPro"/>
</dbReference>
<feature type="compositionally biased region" description="Basic and acidic residues" evidence="1">
    <location>
        <begin position="164"/>
        <end position="195"/>
    </location>
</feature>
<evidence type="ECO:0000256" key="1">
    <source>
        <dbReference type="SAM" id="MobiDB-lite"/>
    </source>
</evidence>
<dbReference type="InterPro" id="IPR039253">
    <property type="entry name" value="APLF"/>
</dbReference>
<dbReference type="PANTHER" id="PTHR21315:SF2">
    <property type="entry name" value="APRATAXIN AND PNK-LIKE FACTOR"/>
    <property type="match status" value="1"/>
</dbReference>
<comment type="caution">
    <text evidence="3">The sequence shown here is derived from an EMBL/GenBank/DDBJ whole genome shotgun (WGS) entry which is preliminary data.</text>
</comment>
<feature type="compositionally biased region" description="Basic and acidic residues" evidence="1">
    <location>
        <begin position="252"/>
        <end position="261"/>
    </location>
</feature>
<dbReference type="GO" id="GO:0005634">
    <property type="term" value="C:nucleus"/>
    <property type="evidence" value="ECO:0007669"/>
    <property type="project" value="TreeGrafter"/>
</dbReference>
<feature type="compositionally biased region" description="Basic and acidic residues" evidence="1">
    <location>
        <begin position="333"/>
        <end position="349"/>
    </location>
</feature>
<keyword evidence="4" id="KW-1185">Reference proteome</keyword>
<dbReference type="CDD" id="cd22717">
    <property type="entry name" value="FHA_APLF"/>
    <property type="match status" value="1"/>
</dbReference>
<evidence type="ECO:0000313" key="3">
    <source>
        <dbReference type="EMBL" id="KAG5855610.1"/>
    </source>
</evidence>
<dbReference type="GO" id="GO:0006302">
    <property type="term" value="P:double-strand break repair"/>
    <property type="evidence" value="ECO:0007669"/>
    <property type="project" value="InterPro"/>
</dbReference>
<dbReference type="FunFam" id="2.60.200.20:FF:000061">
    <property type="entry name" value="Zgc:165656 protein"/>
    <property type="match status" value="1"/>
</dbReference>
<dbReference type="InterPro" id="IPR008984">
    <property type="entry name" value="SMAD_FHA_dom_sf"/>
</dbReference>
<dbReference type="InterPro" id="IPR019406">
    <property type="entry name" value="APLF_PBZ"/>
</dbReference>
<evidence type="ECO:0000259" key="2">
    <source>
        <dbReference type="Pfam" id="PF10283"/>
    </source>
</evidence>
<gene>
    <name evidence="3" type="ORF">ANANG_G00050920</name>
</gene>
<feature type="domain" description="PBZ-type" evidence="2">
    <location>
        <begin position="429"/>
        <end position="454"/>
    </location>
</feature>
<feature type="compositionally biased region" description="Basic and acidic residues" evidence="1">
    <location>
        <begin position="312"/>
        <end position="321"/>
    </location>
</feature>
<sequence>MSSFELEPVDGGSSIPLPEGETQIGRGPFLGVSDKRVSRHHGLLAIVDGQLRIKPTHQNPCFYQPSLGDPPEPLEKDRWHPLRPGNLFSLLPGKYTYRVASVNTEDTQRNSLTVEEEQPVADAPPASAKHDEEPLCSPELNGEGEPTQNSTQDQQAEPTSSSSRQKEEGNKKEATVTKEQEPESRELGPKPEQRKRVLPAWMMQIASDVSSPSTSTGDRRRGKGKATPTQAKQTRPRKGRNRSVSSEEEEESERRGAEPAPKKRAKRLKSEEEEEVDTQSKQAASAEAVTRRPRGPSNDASGEASDYAGRGSDTEKGEGRRNGGRAPKAGPPEGKRGADVTGRREKESLSQDGETPGGGQEVGSAEGAGSTGRAGPSQAKAKAPPRPPCPYGKDCYRKNPVHFKESSHPGDSDYQEEEDEEEKEEDDDRPECPYGTSCYRKNPQHKKEYKHTQDPGKKARLDDEDDGEEDEGDDDSFINDDSGDLDEDSDYVPPESEDEDVQRLKKEAKAFLKKKR</sequence>
<feature type="compositionally biased region" description="Basic and acidic residues" evidence="1">
    <location>
        <begin position="450"/>
        <end position="461"/>
    </location>
</feature>
<dbReference type="SUPFAM" id="SSF49879">
    <property type="entry name" value="SMAD/FHA domain"/>
    <property type="match status" value="1"/>
</dbReference>
<accession>A0A9D3MYF0</accession>
<dbReference type="AlphaFoldDB" id="A0A9D3MYF0"/>
<feature type="compositionally biased region" description="Polar residues" evidence="1">
    <location>
        <begin position="207"/>
        <end position="216"/>
    </location>
</feature>
<evidence type="ECO:0000313" key="4">
    <source>
        <dbReference type="Proteomes" id="UP001044222"/>
    </source>
</evidence>
<feature type="compositionally biased region" description="Polar residues" evidence="1">
    <location>
        <begin position="146"/>
        <end position="163"/>
    </location>
</feature>
<feature type="compositionally biased region" description="Acidic residues" evidence="1">
    <location>
        <begin position="413"/>
        <end position="429"/>
    </location>
</feature>
<reference evidence="3" key="1">
    <citation type="submission" date="2021-01" db="EMBL/GenBank/DDBJ databases">
        <title>A chromosome-scale assembly of European eel, Anguilla anguilla.</title>
        <authorList>
            <person name="Henkel C."/>
            <person name="Jong-Raadsen S.A."/>
            <person name="Dufour S."/>
            <person name="Weltzien F.-A."/>
            <person name="Palstra A.P."/>
            <person name="Pelster B."/>
            <person name="Spaink H.P."/>
            <person name="Van Den Thillart G.E."/>
            <person name="Jansen H."/>
            <person name="Zahm M."/>
            <person name="Klopp C."/>
            <person name="Cedric C."/>
            <person name="Louis A."/>
            <person name="Berthelot C."/>
            <person name="Parey E."/>
            <person name="Roest Crollius H."/>
            <person name="Montfort J."/>
            <person name="Robinson-Rechavi M."/>
            <person name="Bucao C."/>
            <person name="Bouchez O."/>
            <person name="Gislard M."/>
            <person name="Lluch J."/>
            <person name="Milhes M."/>
            <person name="Lampietro C."/>
            <person name="Lopez Roques C."/>
            <person name="Donnadieu C."/>
            <person name="Braasch I."/>
            <person name="Desvignes T."/>
            <person name="Postlethwait J."/>
            <person name="Bobe J."/>
            <person name="Guiguen Y."/>
            <person name="Dirks R."/>
        </authorList>
    </citation>
    <scope>NUCLEOTIDE SEQUENCE</scope>
    <source>
        <strain evidence="3">Tag_6206</strain>
        <tissue evidence="3">Liver</tissue>
    </source>
</reference>
<dbReference type="Pfam" id="PF10283">
    <property type="entry name" value="zf-CCHH"/>
    <property type="match status" value="2"/>
</dbReference>
<dbReference type="GO" id="GO:0003906">
    <property type="term" value="F:DNA-(apurinic or apyrimidinic site) endonuclease activity"/>
    <property type="evidence" value="ECO:0007669"/>
    <property type="project" value="InterPro"/>
</dbReference>
<dbReference type="EMBL" id="JAFIRN010000002">
    <property type="protein sequence ID" value="KAG5855610.1"/>
    <property type="molecule type" value="Genomic_DNA"/>
</dbReference>
<organism evidence="3 4">
    <name type="scientific">Anguilla anguilla</name>
    <name type="common">European freshwater eel</name>
    <name type="synonym">Muraena anguilla</name>
    <dbReference type="NCBI Taxonomy" id="7936"/>
    <lineage>
        <taxon>Eukaryota</taxon>
        <taxon>Metazoa</taxon>
        <taxon>Chordata</taxon>
        <taxon>Craniata</taxon>
        <taxon>Vertebrata</taxon>
        <taxon>Euteleostomi</taxon>
        <taxon>Actinopterygii</taxon>
        <taxon>Neopterygii</taxon>
        <taxon>Teleostei</taxon>
        <taxon>Anguilliformes</taxon>
        <taxon>Anguillidae</taxon>
        <taxon>Anguilla</taxon>
    </lineage>
</organism>
<feature type="compositionally biased region" description="Acidic residues" evidence="1">
    <location>
        <begin position="462"/>
        <end position="500"/>
    </location>
</feature>
<dbReference type="PANTHER" id="PTHR21315">
    <property type="entry name" value="APRATAXIN AND PNK-LIKE FACTOR-RELATED"/>
    <property type="match status" value="1"/>
</dbReference>
<feature type="domain" description="PBZ-type" evidence="2">
    <location>
        <begin position="386"/>
        <end position="411"/>
    </location>
</feature>
<dbReference type="Proteomes" id="UP001044222">
    <property type="component" value="Unassembled WGS sequence"/>
</dbReference>
<proteinExistence type="predicted"/>
<feature type="compositionally biased region" description="Basic and acidic residues" evidence="1">
    <location>
        <begin position="394"/>
        <end position="411"/>
    </location>
</feature>
<feature type="region of interest" description="Disordered" evidence="1">
    <location>
        <begin position="1"/>
        <end position="27"/>
    </location>
</feature>
<protein>
    <recommendedName>
        <fullName evidence="2">PBZ-type domain-containing protein</fullName>
    </recommendedName>
</protein>
<dbReference type="Gene3D" id="2.60.200.20">
    <property type="match status" value="1"/>
</dbReference>